<keyword evidence="2" id="KW-1185">Reference proteome</keyword>
<dbReference type="PANTHER" id="PTHR33173">
    <property type="match status" value="1"/>
</dbReference>
<dbReference type="Proteomes" id="UP000504618">
    <property type="component" value="Unplaced"/>
</dbReference>
<feature type="compositionally biased region" description="Basic residues" evidence="1">
    <location>
        <begin position="1127"/>
        <end position="1148"/>
    </location>
</feature>
<dbReference type="OrthoDB" id="7696082at2759"/>
<sequence>MENACPTTKTLPSGEPSEKITFESLIENKFPNLPNSILMLINYCGWNSLSQFQNITDADINQMEKFAQEELWQLLSKEETETFYGIFFKKPMLFKILNGHRNLLISIKNACVELCGGEHLKLSGQTCRCKCRSKDRNETNKPYKLKQASSRLPNLSNPVPRSQAKNNAAITEDETHILNISRNYIKAFCNKKLKEQEAAQILNKINKLKVDVIFENPEEDPLFAHITCIICEQKIKVSVAIGKYGRKWICSNFNSHFKTHFEGELNGSDKLKQKPTQKSLQTVSILEFVNVKNPKKNVTSADTIDLDDVSTISGPLTSQSTLETNADLESSLQDHVTERENAVVYRSVGGSPSIAEFNSDSDPNLNSTRASDSNDLITQDFFENGRTFHEAGNSAVSLKPRNVIFTDTPKKSKWQDEKYSRRQRNCRRLEWLSKDQAKITSFFEIKEHMQQILAENTEIGSTIIKSCKDNFNMENINMSNFLTVLMTSAQNNSSCSSNHNRFTDELIKFSLYLFIIGGKLTYETLESNLKNVLPSLSTLKRTLNENVTVQEGVLYMANLKMYLNARKLPLKVFISEDQTAVLKRIQYDPKSNKLVGFVLDKNDETGFPLTEKFIVNSAWDIQEAFQTGILSNNAYVFMAQPLEEKVPAFCLCIFGSDNKFTYKEVVHRWNFLIQEAAKLGIVVEGFSSDGDTRCLKGMKIFSNFPDQNASNELSPYFQMPFNTDKATVIQDTVHILTKMKTRLLKPGLTMKLGCENISSEHLEEMVDKYHKDTHLLCKSDLNSQDKMNFDAAKKISSDKVRNTLKQIPGSKCTIQYLTLMNKIEEAFLNKSLTCSDRVYNMWYTIFFLRAWRHWLYINKIVLKNFITSNTYTCIELNGHGLILLLIKLKDNPEQFLPWFFSSQTCKRIFRQTRSMTSTYSTIVNFSILDLLRRLSRIQMINEIVTDLGDSFIFPREKCSSKLGNTAEKDRGKLITLSEIKDILFRAKADALTDCLALGINATEEAFYTIHIKPDSADYFDQEDNLSESDSDEHSISPNENSEYISETDLNDITESKTIFQNMDHLDLKDFSQTPINNKLVLKIKLKTGKTMTIKKSTLCWFFTENKSRLSADRLERVKGMGSQKTLPKTKRLKSQKRIKKSIKPKNKKSKLEEKQVEESETETEDDYISEFESNGSEHVAEHSSSDSEAPKKQQIAIVEEKYYAVYYDDQWYIGRIIKIEKTTCQIKFLYRNLDSFNWPKQEDVQHVKKCYIFYGPISLLGLSPFNLKRYDLCAIEKKYKMFKKDK</sequence>
<proteinExistence type="predicted"/>
<dbReference type="PANTHER" id="PTHR33173:SF2">
    <property type="entry name" value="MYND-TYPE DOMAIN-CONTAINING PROTEIN"/>
    <property type="match status" value="1"/>
</dbReference>
<gene>
    <name evidence="3" type="primary">LOC112457630</name>
</gene>
<feature type="compositionally biased region" description="Acidic residues" evidence="1">
    <location>
        <begin position="1158"/>
        <end position="1168"/>
    </location>
</feature>
<feature type="compositionally biased region" description="Polar residues" evidence="1">
    <location>
        <begin position="1035"/>
        <end position="1044"/>
    </location>
</feature>
<accession>A0A6J1Q6Q1</accession>
<feature type="region of interest" description="Disordered" evidence="1">
    <location>
        <begin position="1116"/>
        <end position="1168"/>
    </location>
</feature>
<dbReference type="GeneID" id="112457630"/>
<reference evidence="3" key="1">
    <citation type="submission" date="2025-08" db="UniProtKB">
        <authorList>
            <consortium name="RefSeq"/>
        </authorList>
    </citation>
    <scope>IDENTIFICATION</scope>
    <source>
        <tissue evidence="3">Whole body</tissue>
    </source>
</reference>
<evidence type="ECO:0000313" key="2">
    <source>
        <dbReference type="Proteomes" id="UP000504618"/>
    </source>
</evidence>
<name>A0A6J1Q6Q1_9HYME</name>
<feature type="compositionally biased region" description="Acidic residues" evidence="1">
    <location>
        <begin position="1021"/>
        <end position="1030"/>
    </location>
</feature>
<dbReference type="RefSeq" id="XP_024876570.1">
    <property type="nucleotide sequence ID" value="XM_025020802.1"/>
</dbReference>
<evidence type="ECO:0000313" key="3">
    <source>
        <dbReference type="RefSeq" id="XP_024876570.1"/>
    </source>
</evidence>
<evidence type="ECO:0000256" key="1">
    <source>
        <dbReference type="SAM" id="MobiDB-lite"/>
    </source>
</evidence>
<protein>
    <submittedName>
        <fullName evidence="3">Uncharacterized protein LOC112457630</fullName>
    </submittedName>
</protein>
<organism evidence="2 3">
    <name type="scientific">Temnothorax curvispinosus</name>
    <dbReference type="NCBI Taxonomy" id="300111"/>
    <lineage>
        <taxon>Eukaryota</taxon>
        <taxon>Metazoa</taxon>
        <taxon>Ecdysozoa</taxon>
        <taxon>Arthropoda</taxon>
        <taxon>Hexapoda</taxon>
        <taxon>Insecta</taxon>
        <taxon>Pterygota</taxon>
        <taxon>Neoptera</taxon>
        <taxon>Endopterygota</taxon>
        <taxon>Hymenoptera</taxon>
        <taxon>Apocrita</taxon>
        <taxon>Aculeata</taxon>
        <taxon>Formicoidea</taxon>
        <taxon>Formicidae</taxon>
        <taxon>Myrmicinae</taxon>
        <taxon>Temnothorax</taxon>
    </lineage>
</organism>
<feature type="region of interest" description="Disordered" evidence="1">
    <location>
        <begin position="1021"/>
        <end position="1047"/>
    </location>
</feature>